<evidence type="ECO:0000313" key="6">
    <source>
        <dbReference type="Proteomes" id="UP000295341"/>
    </source>
</evidence>
<evidence type="ECO:0000259" key="4">
    <source>
        <dbReference type="PROSITE" id="PS01124"/>
    </source>
</evidence>
<dbReference type="GO" id="GO:0003700">
    <property type="term" value="F:DNA-binding transcription factor activity"/>
    <property type="evidence" value="ECO:0007669"/>
    <property type="project" value="InterPro"/>
</dbReference>
<dbReference type="EMBL" id="SOBT01000010">
    <property type="protein sequence ID" value="TDU26665.1"/>
    <property type="molecule type" value="Genomic_DNA"/>
</dbReference>
<organism evidence="5 6">
    <name type="scientific">Panacagrimonas perspica</name>
    <dbReference type="NCBI Taxonomy" id="381431"/>
    <lineage>
        <taxon>Bacteria</taxon>
        <taxon>Pseudomonadati</taxon>
        <taxon>Pseudomonadota</taxon>
        <taxon>Gammaproteobacteria</taxon>
        <taxon>Nevskiales</taxon>
        <taxon>Nevskiaceae</taxon>
        <taxon>Panacagrimonas</taxon>
    </lineage>
</organism>
<feature type="domain" description="HTH araC/xylS-type" evidence="4">
    <location>
        <begin position="255"/>
        <end position="353"/>
    </location>
</feature>
<dbReference type="PRINTS" id="PR00032">
    <property type="entry name" value="HTHARAC"/>
</dbReference>
<dbReference type="SUPFAM" id="SSF46689">
    <property type="entry name" value="Homeodomain-like"/>
    <property type="match status" value="1"/>
</dbReference>
<keyword evidence="3" id="KW-0804">Transcription</keyword>
<keyword evidence="2" id="KW-0238">DNA-binding</keyword>
<dbReference type="OrthoDB" id="6194859at2"/>
<reference evidence="5 6" key="1">
    <citation type="submission" date="2019-03" db="EMBL/GenBank/DDBJ databases">
        <title>Genomic Encyclopedia of Type Strains, Phase IV (KMG-IV): sequencing the most valuable type-strain genomes for metagenomic binning, comparative biology and taxonomic classification.</title>
        <authorList>
            <person name="Goeker M."/>
        </authorList>
    </citation>
    <scope>NUCLEOTIDE SEQUENCE [LARGE SCALE GENOMIC DNA]</scope>
    <source>
        <strain evidence="5 6">DSM 26377</strain>
    </source>
</reference>
<dbReference type="InterPro" id="IPR018060">
    <property type="entry name" value="HTH_AraC"/>
</dbReference>
<dbReference type="Gene3D" id="1.10.10.60">
    <property type="entry name" value="Homeodomain-like"/>
    <property type="match status" value="1"/>
</dbReference>
<evidence type="ECO:0000256" key="2">
    <source>
        <dbReference type="ARBA" id="ARBA00023125"/>
    </source>
</evidence>
<keyword evidence="6" id="KW-1185">Reference proteome</keyword>
<gene>
    <name evidence="5" type="ORF">DFR24_3694</name>
</gene>
<evidence type="ECO:0000256" key="1">
    <source>
        <dbReference type="ARBA" id="ARBA00023015"/>
    </source>
</evidence>
<evidence type="ECO:0000256" key="3">
    <source>
        <dbReference type="ARBA" id="ARBA00023163"/>
    </source>
</evidence>
<dbReference type="SMART" id="SM00342">
    <property type="entry name" value="HTH_ARAC"/>
    <property type="match status" value="1"/>
</dbReference>
<dbReference type="PANTHER" id="PTHR47894">
    <property type="entry name" value="HTH-TYPE TRANSCRIPTIONAL REGULATOR GADX"/>
    <property type="match status" value="1"/>
</dbReference>
<name>A0A4R7NZ84_9GAMM</name>
<proteinExistence type="predicted"/>
<dbReference type="GO" id="GO:0000976">
    <property type="term" value="F:transcription cis-regulatory region binding"/>
    <property type="evidence" value="ECO:0007669"/>
    <property type="project" value="TreeGrafter"/>
</dbReference>
<keyword evidence="1" id="KW-0805">Transcription regulation</keyword>
<dbReference type="AlphaFoldDB" id="A0A4R7NZ84"/>
<dbReference type="PANTHER" id="PTHR47894:SF1">
    <property type="entry name" value="HTH-TYPE TRANSCRIPTIONAL REGULATOR VQSM"/>
    <property type="match status" value="1"/>
</dbReference>
<evidence type="ECO:0000313" key="5">
    <source>
        <dbReference type="EMBL" id="TDU26665.1"/>
    </source>
</evidence>
<dbReference type="PROSITE" id="PS01124">
    <property type="entry name" value="HTH_ARAC_FAMILY_2"/>
    <property type="match status" value="1"/>
</dbReference>
<dbReference type="InterPro" id="IPR009057">
    <property type="entry name" value="Homeodomain-like_sf"/>
</dbReference>
<accession>A0A4R7NZ84</accession>
<sequence length="357" mass="39726">MRGRRTQATGDASAPQPRAVRANAARGVVPASYVRLLYEYLENRNIDAVKLLGETAPEPTGPAPGRYPVERWRRHLEKAAAHLQDDDLGLHLGRTVTPRHFGVMGYVLLACGTLGAALTRLHRYQRLVYDVSPMRFETHGNSVTLEWGTENGRPGRLVDETAITALVQFARDVTGAVDTTIDEVHFVNEPPANPASYRRYFGGQVRWEQDATRVSLPLSLLARPLRQPDAALLGLLEQQAETLLADLPEAGDLEQAVRRAVGSTVREGEVTLERIASALHLSPRTLHRRLDALELGFRELRDDTRRRLAEQHLADPGMGIAEVALLLGYSEQSAFTRAFKRWTGSTPRAFRQEQHTT</sequence>
<dbReference type="Pfam" id="PF12833">
    <property type="entry name" value="HTH_18"/>
    <property type="match status" value="1"/>
</dbReference>
<dbReference type="RefSeq" id="WP_133882845.1">
    <property type="nucleotide sequence ID" value="NZ_MWIN01000007.1"/>
</dbReference>
<dbReference type="Pfam" id="PF12625">
    <property type="entry name" value="Arabinose_bd"/>
    <property type="match status" value="1"/>
</dbReference>
<dbReference type="Proteomes" id="UP000295341">
    <property type="component" value="Unassembled WGS sequence"/>
</dbReference>
<protein>
    <submittedName>
        <fullName evidence="5">AraC family transcriptional regulator</fullName>
    </submittedName>
</protein>
<dbReference type="InterPro" id="IPR020449">
    <property type="entry name" value="Tscrpt_reg_AraC-type_HTH"/>
</dbReference>
<dbReference type="InterPro" id="IPR032687">
    <property type="entry name" value="AraC-type_N"/>
</dbReference>
<comment type="caution">
    <text evidence="5">The sequence shown here is derived from an EMBL/GenBank/DDBJ whole genome shotgun (WGS) entry which is preliminary data.</text>
</comment>
<dbReference type="GO" id="GO:0005829">
    <property type="term" value="C:cytosol"/>
    <property type="evidence" value="ECO:0007669"/>
    <property type="project" value="TreeGrafter"/>
</dbReference>